<dbReference type="Proteomes" id="UP000199518">
    <property type="component" value="Unassembled WGS sequence"/>
</dbReference>
<proteinExistence type="predicted"/>
<dbReference type="AlphaFoldDB" id="A0A1I3MVW3"/>
<dbReference type="STRING" id="1576369.SAMN05421753_114126"/>
<reference evidence="4" key="1">
    <citation type="submission" date="2016-10" db="EMBL/GenBank/DDBJ databases">
        <authorList>
            <person name="Varghese N."/>
            <person name="Submissions S."/>
        </authorList>
    </citation>
    <scope>NUCLEOTIDE SEQUENCE [LARGE SCALE GENOMIC DNA]</scope>
    <source>
        <strain evidence="4">DSM 26348</strain>
    </source>
</reference>
<feature type="transmembrane region" description="Helical" evidence="2">
    <location>
        <begin position="16"/>
        <end position="36"/>
    </location>
</feature>
<evidence type="ECO:0000313" key="4">
    <source>
        <dbReference type="Proteomes" id="UP000199518"/>
    </source>
</evidence>
<name>A0A1I3MVW3_9PLAN</name>
<protein>
    <submittedName>
        <fullName evidence="3">Uncharacterized protein</fullName>
    </submittedName>
</protein>
<accession>A0A1I3MVW3</accession>
<gene>
    <name evidence="3" type="ORF">SAMN05421753_114126</name>
</gene>
<feature type="region of interest" description="Disordered" evidence="1">
    <location>
        <begin position="112"/>
        <end position="172"/>
    </location>
</feature>
<keyword evidence="4" id="KW-1185">Reference proteome</keyword>
<sequence>MSGATSKPAPFSIRSLVQAGLAVFLCFVLLLIAAIVETAIRAQYARSIPVTIDGLEGVQVTARVMPDILWASEMWWIECDSAQDLLLKFDSGWVGRIPPAKSESIQITISTRQNSIQKPPATRRRSQSSSSLSLAQPHRPAAVRNYAQSTQNAAQWLSPDPQTQTLRRVGGR</sequence>
<evidence type="ECO:0000256" key="2">
    <source>
        <dbReference type="SAM" id="Phobius"/>
    </source>
</evidence>
<evidence type="ECO:0000313" key="3">
    <source>
        <dbReference type="EMBL" id="SFJ01133.1"/>
    </source>
</evidence>
<organism evidence="3 4">
    <name type="scientific">Planctomicrobium piriforme</name>
    <dbReference type="NCBI Taxonomy" id="1576369"/>
    <lineage>
        <taxon>Bacteria</taxon>
        <taxon>Pseudomonadati</taxon>
        <taxon>Planctomycetota</taxon>
        <taxon>Planctomycetia</taxon>
        <taxon>Planctomycetales</taxon>
        <taxon>Planctomycetaceae</taxon>
        <taxon>Planctomicrobium</taxon>
    </lineage>
</organism>
<keyword evidence="2" id="KW-0472">Membrane</keyword>
<keyword evidence="2" id="KW-1133">Transmembrane helix</keyword>
<dbReference type="EMBL" id="FOQD01000014">
    <property type="protein sequence ID" value="SFJ01133.1"/>
    <property type="molecule type" value="Genomic_DNA"/>
</dbReference>
<evidence type="ECO:0000256" key="1">
    <source>
        <dbReference type="SAM" id="MobiDB-lite"/>
    </source>
</evidence>
<feature type="compositionally biased region" description="Polar residues" evidence="1">
    <location>
        <begin position="146"/>
        <end position="166"/>
    </location>
</feature>
<keyword evidence="2" id="KW-0812">Transmembrane</keyword>